<dbReference type="AlphaFoldDB" id="A0A1R4H3J2"/>
<protein>
    <submittedName>
        <fullName evidence="1">Uncharacterized protein</fullName>
    </submittedName>
</protein>
<evidence type="ECO:0000313" key="2">
    <source>
        <dbReference type="Proteomes" id="UP000195442"/>
    </source>
</evidence>
<proteinExistence type="predicted"/>
<evidence type="ECO:0000313" key="1">
    <source>
        <dbReference type="EMBL" id="SJM90825.1"/>
    </source>
</evidence>
<name>A0A1R4H3J2_9GAMM</name>
<reference evidence="2" key="1">
    <citation type="submission" date="2017-02" db="EMBL/GenBank/DDBJ databases">
        <authorList>
            <person name="Daims H."/>
        </authorList>
    </citation>
    <scope>NUCLEOTIDE SEQUENCE [LARGE SCALE GENOMIC DNA]</scope>
</reference>
<accession>A0A1R4H3J2</accession>
<dbReference type="Proteomes" id="UP000195442">
    <property type="component" value="Unassembled WGS sequence"/>
</dbReference>
<organism evidence="1 2">
    <name type="scientific">Crenothrix polyspora</name>
    <dbReference type="NCBI Taxonomy" id="360316"/>
    <lineage>
        <taxon>Bacteria</taxon>
        <taxon>Pseudomonadati</taxon>
        <taxon>Pseudomonadota</taxon>
        <taxon>Gammaproteobacteria</taxon>
        <taxon>Methylococcales</taxon>
        <taxon>Crenotrichaceae</taxon>
        <taxon>Crenothrix</taxon>
    </lineage>
</organism>
<gene>
    <name evidence="1" type="ORF">CRENPOLYSF2_1870009</name>
</gene>
<sequence>MMPEVLFQLTHRWTQGRFAADALLVASNSDEQARAVYITFAHLYINMIIYSLNLSG</sequence>
<keyword evidence="2" id="KW-1185">Reference proteome</keyword>
<dbReference type="EMBL" id="FUKJ01000098">
    <property type="protein sequence ID" value="SJM90825.1"/>
    <property type="molecule type" value="Genomic_DNA"/>
</dbReference>